<feature type="transmembrane region" description="Helical" evidence="1">
    <location>
        <begin position="113"/>
        <end position="134"/>
    </location>
</feature>
<keyword evidence="1" id="KW-0472">Membrane</keyword>
<name>A0A7W9UJI0_9NOCA</name>
<feature type="transmembrane region" description="Helical" evidence="1">
    <location>
        <begin position="140"/>
        <end position="163"/>
    </location>
</feature>
<dbReference type="Proteomes" id="UP000540412">
    <property type="component" value="Unassembled WGS sequence"/>
</dbReference>
<evidence type="ECO:0000256" key="1">
    <source>
        <dbReference type="SAM" id="Phobius"/>
    </source>
</evidence>
<keyword evidence="1" id="KW-0812">Transmembrane</keyword>
<feature type="transmembrane region" description="Helical" evidence="1">
    <location>
        <begin position="35"/>
        <end position="53"/>
    </location>
</feature>
<sequence length="182" mass="19906">MMADRARRRSKFSTIALVIDHYHTFRDSQTGSRRLLDLVSYLGVPAGLALLTGATGMRASNIPEVLAAVAILTGLIFNVFVLLFDLTMRATDKTDPGLRPIVDRLADELRANVSYAVLLGLTLTFILGGLAMFGNTKQPLSGPITAIIVFLAVQMLLTISMILKRIRALYRAFRTTGGERIP</sequence>
<proteinExistence type="predicted"/>
<evidence type="ECO:0000313" key="3">
    <source>
        <dbReference type="Proteomes" id="UP000540412"/>
    </source>
</evidence>
<evidence type="ECO:0000313" key="2">
    <source>
        <dbReference type="EMBL" id="MBB5915484.1"/>
    </source>
</evidence>
<protein>
    <submittedName>
        <fullName evidence="2">Uncharacterized protein</fullName>
    </submittedName>
</protein>
<keyword evidence="1" id="KW-1133">Transmembrane helix</keyword>
<keyword evidence="3" id="KW-1185">Reference proteome</keyword>
<dbReference type="EMBL" id="JACHIT010000002">
    <property type="protein sequence ID" value="MBB5915484.1"/>
    <property type="molecule type" value="Genomic_DNA"/>
</dbReference>
<dbReference type="AlphaFoldDB" id="A0A7W9UJI0"/>
<feature type="transmembrane region" description="Helical" evidence="1">
    <location>
        <begin position="65"/>
        <end position="84"/>
    </location>
</feature>
<accession>A0A7W9UJI0</accession>
<organism evidence="2 3">
    <name type="scientific">Nocardia transvalensis</name>
    <dbReference type="NCBI Taxonomy" id="37333"/>
    <lineage>
        <taxon>Bacteria</taxon>
        <taxon>Bacillati</taxon>
        <taxon>Actinomycetota</taxon>
        <taxon>Actinomycetes</taxon>
        <taxon>Mycobacteriales</taxon>
        <taxon>Nocardiaceae</taxon>
        <taxon>Nocardia</taxon>
    </lineage>
</organism>
<comment type="caution">
    <text evidence="2">The sequence shown here is derived from an EMBL/GenBank/DDBJ whole genome shotgun (WGS) entry which is preliminary data.</text>
</comment>
<reference evidence="2 3" key="1">
    <citation type="submission" date="2020-08" db="EMBL/GenBank/DDBJ databases">
        <title>Sequencing the genomes of 1000 actinobacteria strains.</title>
        <authorList>
            <person name="Klenk H.-P."/>
        </authorList>
    </citation>
    <scope>NUCLEOTIDE SEQUENCE [LARGE SCALE GENOMIC DNA]</scope>
    <source>
        <strain evidence="2 3">DSM 43582</strain>
    </source>
</reference>
<gene>
    <name evidence="2" type="ORF">BJY24_004396</name>
</gene>